<dbReference type="PANTHER" id="PTHR43028:SF5">
    <property type="entry name" value="3'(2'),5'-BISPHOSPHATE NUCLEOTIDASE 1"/>
    <property type="match status" value="1"/>
</dbReference>
<evidence type="ECO:0000256" key="4">
    <source>
        <dbReference type="ARBA" id="ARBA00022519"/>
    </source>
</evidence>
<dbReference type="PRINTS" id="PR00377">
    <property type="entry name" value="IMPHPHTASES"/>
</dbReference>
<dbReference type="PROSITE" id="PS00629">
    <property type="entry name" value="IMP_1"/>
    <property type="match status" value="1"/>
</dbReference>
<evidence type="ECO:0000256" key="6">
    <source>
        <dbReference type="ARBA" id="ARBA00022801"/>
    </source>
</evidence>
<dbReference type="Gene3D" id="3.30.540.10">
    <property type="entry name" value="Fructose-1,6-Bisphosphatase, subunit A, domain 1"/>
    <property type="match status" value="1"/>
</dbReference>
<dbReference type="GO" id="GO:0000287">
    <property type="term" value="F:magnesium ion binding"/>
    <property type="evidence" value="ECO:0007669"/>
    <property type="project" value="UniProtKB-UniRule"/>
</dbReference>
<proteinExistence type="inferred from homology"/>
<evidence type="ECO:0000256" key="2">
    <source>
        <dbReference type="ARBA" id="ARBA00005289"/>
    </source>
</evidence>
<dbReference type="GO" id="GO:0050427">
    <property type="term" value="P:3'-phosphoadenosine 5'-phosphosulfate metabolic process"/>
    <property type="evidence" value="ECO:0007669"/>
    <property type="project" value="TreeGrafter"/>
</dbReference>
<dbReference type="SUPFAM" id="SSF56655">
    <property type="entry name" value="Carbohydrate phosphatase"/>
    <property type="match status" value="1"/>
</dbReference>
<evidence type="ECO:0000256" key="10">
    <source>
        <dbReference type="PIRSR" id="PIRSR600760-2"/>
    </source>
</evidence>
<keyword evidence="5 9" id="KW-0479">Metal-binding</keyword>
<keyword evidence="4 9" id="KW-0997">Cell inner membrane</keyword>
<accession>A0A972FZ44</accession>
<dbReference type="InterPro" id="IPR050725">
    <property type="entry name" value="CysQ/Inositol_MonoPase"/>
</dbReference>
<evidence type="ECO:0000313" key="11">
    <source>
        <dbReference type="EMBL" id="NMH64546.1"/>
    </source>
</evidence>
<feature type="binding site" evidence="9">
    <location>
        <position position="220"/>
    </location>
    <ligand>
        <name>substrate</name>
    </ligand>
</feature>
<evidence type="ECO:0000256" key="5">
    <source>
        <dbReference type="ARBA" id="ARBA00022723"/>
    </source>
</evidence>
<dbReference type="Pfam" id="PF00459">
    <property type="entry name" value="Inositol_P"/>
    <property type="match status" value="1"/>
</dbReference>
<sequence length="266" mass="28577">MTSEILSREQLDQVAAIALQAGEAILRVYGQTEVQVAHKADASPVTAADIASHESIVAALTRQFPQYPVMSEEAADIPWEVRRHWSTYWLIDPLDGTKEFLKRNGEFTVNIALIHQGRAIAGVVYAPVLDKCYLGSLASGAWLVHQGETIRLDGAGKTDAVRPEPIVVGSRSHASPGLAAYLEALGAHSLLSVGSSLKFCLLAEGAADIYPRLGPTSEWDTAAAQAVLEAAGGRVTRYGTDEPLKYNQKAEILNPYFIATAPGWAK</sequence>
<dbReference type="RefSeq" id="WP_169563215.1">
    <property type="nucleotide sequence ID" value="NZ_JAAXYH010000002.1"/>
</dbReference>
<name>A0A972FZ44_9GAMM</name>
<feature type="binding site" evidence="9">
    <location>
        <position position="92"/>
    </location>
    <ligand>
        <name>Mg(2+)</name>
        <dbReference type="ChEBI" id="CHEBI:18420"/>
        <label>1</label>
    </ligand>
</feature>
<keyword evidence="12" id="KW-1185">Reference proteome</keyword>
<gene>
    <name evidence="9 11" type="primary">cysQ</name>
    <name evidence="11" type="ORF">HC757_05110</name>
</gene>
<feature type="binding site" evidence="9">
    <location>
        <position position="95"/>
    </location>
    <ligand>
        <name>Mg(2+)</name>
        <dbReference type="ChEBI" id="CHEBI:18420"/>
        <label>2</label>
    </ligand>
</feature>
<dbReference type="GO" id="GO:0005886">
    <property type="term" value="C:plasma membrane"/>
    <property type="evidence" value="ECO:0007669"/>
    <property type="project" value="UniProtKB-SubCell"/>
</dbReference>
<keyword evidence="7 9" id="KW-0460">Magnesium</keyword>
<dbReference type="GO" id="GO:0000103">
    <property type="term" value="P:sulfate assimilation"/>
    <property type="evidence" value="ECO:0007669"/>
    <property type="project" value="TreeGrafter"/>
</dbReference>
<feature type="binding site" evidence="9">
    <location>
        <position position="72"/>
    </location>
    <ligand>
        <name>substrate</name>
    </ligand>
</feature>
<dbReference type="FunFam" id="3.30.540.10:FF:000007">
    <property type="entry name" value="3'(2'),5'-bisphosphate nucleotidase CysQ"/>
    <property type="match status" value="1"/>
</dbReference>
<dbReference type="AlphaFoldDB" id="A0A972FZ44"/>
<feature type="binding site" evidence="10">
    <location>
        <position position="95"/>
    </location>
    <ligand>
        <name>Mg(2+)</name>
        <dbReference type="ChEBI" id="CHEBI:18420"/>
        <label>1</label>
        <note>catalytic</note>
    </ligand>
</feature>
<evidence type="ECO:0000256" key="7">
    <source>
        <dbReference type="ARBA" id="ARBA00022842"/>
    </source>
</evidence>
<dbReference type="InterPro" id="IPR000760">
    <property type="entry name" value="Inositol_monophosphatase-like"/>
</dbReference>
<comment type="caution">
    <text evidence="11">The sequence shown here is derived from an EMBL/GenBank/DDBJ whole genome shotgun (WGS) entry which is preliminary data.</text>
</comment>
<dbReference type="PANTHER" id="PTHR43028">
    <property type="entry name" value="3'(2'),5'-BISPHOSPHATE NUCLEOTIDASE 1"/>
    <property type="match status" value="1"/>
</dbReference>
<dbReference type="CDD" id="cd01638">
    <property type="entry name" value="CysQ"/>
    <property type="match status" value="1"/>
</dbReference>
<comment type="cofactor">
    <cofactor evidence="9 10">
        <name>Mg(2+)</name>
        <dbReference type="ChEBI" id="CHEBI:18420"/>
    </cofactor>
</comment>
<dbReference type="InterPro" id="IPR006240">
    <property type="entry name" value="CysQ"/>
</dbReference>
<evidence type="ECO:0000313" key="12">
    <source>
        <dbReference type="Proteomes" id="UP000737113"/>
    </source>
</evidence>
<reference evidence="11" key="1">
    <citation type="submission" date="2020-04" db="EMBL/GenBank/DDBJ databases">
        <title>Description of Shewanella salipaludis sp. nov., isolated from a salt marsh.</title>
        <authorList>
            <person name="Park S."/>
            <person name="Yoon J.-H."/>
        </authorList>
    </citation>
    <scope>NUCLEOTIDE SEQUENCE</scope>
    <source>
        <strain evidence="11">SHSM-M6</strain>
    </source>
</reference>
<dbReference type="Gene3D" id="3.40.190.80">
    <property type="match status" value="1"/>
</dbReference>
<dbReference type="HAMAP" id="MF_02095">
    <property type="entry name" value="CysQ"/>
    <property type="match status" value="1"/>
</dbReference>
<evidence type="ECO:0000256" key="3">
    <source>
        <dbReference type="ARBA" id="ARBA00022475"/>
    </source>
</evidence>
<dbReference type="EMBL" id="JAAXYH010000002">
    <property type="protein sequence ID" value="NMH64546.1"/>
    <property type="molecule type" value="Genomic_DNA"/>
</dbReference>
<feature type="binding site" evidence="9">
    <location>
        <position position="72"/>
    </location>
    <ligand>
        <name>Mg(2+)</name>
        <dbReference type="ChEBI" id="CHEBI:18420"/>
        <label>1</label>
    </ligand>
</feature>
<dbReference type="PROSITE" id="PS00630">
    <property type="entry name" value="IMP_2"/>
    <property type="match status" value="1"/>
</dbReference>
<feature type="binding site" evidence="10">
    <location>
        <position position="94"/>
    </location>
    <ligand>
        <name>Mg(2+)</name>
        <dbReference type="ChEBI" id="CHEBI:18420"/>
        <label>1</label>
        <note>catalytic</note>
    </ligand>
</feature>
<dbReference type="FunFam" id="3.40.190.80:FF:000005">
    <property type="entry name" value="3'(2'),5'-bisphosphate nucleotidase CysQ"/>
    <property type="match status" value="1"/>
</dbReference>
<feature type="binding site" evidence="10">
    <location>
        <position position="72"/>
    </location>
    <ligand>
        <name>Mg(2+)</name>
        <dbReference type="ChEBI" id="CHEBI:18420"/>
        <label>1</label>
        <note>catalytic</note>
    </ligand>
</feature>
<dbReference type="GO" id="GO:0046854">
    <property type="term" value="P:phosphatidylinositol phosphate biosynthetic process"/>
    <property type="evidence" value="ECO:0007669"/>
    <property type="project" value="InterPro"/>
</dbReference>
<evidence type="ECO:0000256" key="1">
    <source>
        <dbReference type="ARBA" id="ARBA00001625"/>
    </source>
</evidence>
<dbReference type="InterPro" id="IPR020550">
    <property type="entry name" value="Inositol_monophosphatase_CS"/>
</dbReference>
<dbReference type="EC" id="3.1.3.7" evidence="9"/>
<protein>
    <recommendedName>
        <fullName evidence="9">3'(2'),5'-bisphosphate nucleotidase CysQ</fullName>
        <ecNumber evidence="9">3.1.3.7</ecNumber>
    </recommendedName>
    <alternativeName>
        <fullName evidence="9">3'(2'),5-bisphosphonucleoside 3'(2')-phosphohydrolase</fullName>
    </alternativeName>
    <alternativeName>
        <fullName evidence="9">3'-phosphoadenosine 5'-phosphate phosphatase</fullName>
        <shortName evidence="9">PAP phosphatase</shortName>
    </alternativeName>
</protein>
<comment type="function">
    <text evidence="9">Converts adenosine-3',5'-bisphosphate (PAP) to AMP.</text>
</comment>
<dbReference type="NCBIfam" id="TIGR01331">
    <property type="entry name" value="bisphos_cysQ"/>
    <property type="match status" value="1"/>
</dbReference>
<feature type="binding site" evidence="9">
    <location>
        <position position="94"/>
    </location>
    <ligand>
        <name>Mg(2+)</name>
        <dbReference type="ChEBI" id="CHEBI:18420"/>
        <label>1</label>
    </ligand>
</feature>
<comment type="subcellular location">
    <subcellularLocation>
        <location evidence="9">Cell inner membrane</location>
        <topology evidence="9">Peripheral membrane protein</topology>
        <orientation evidence="9">Cytoplasmic side</orientation>
    </subcellularLocation>
</comment>
<dbReference type="GO" id="GO:0008441">
    <property type="term" value="F:3'(2'),5'-bisphosphate nucleotidase activity"/>
    <property type="evidence" value="ECO:0007669"/>
    <property type="project" value="UniProtKB-UniRule"/>
</dbReference>
<keyword evidence="3 9" id="KW-1003">Cell membrane</keyword>
<keyword evidence="8 9" id="KW-0472">Membrane</keyword>
<comment type="catalytic activity">
    <reaction evidence="1 9">
        <text>adenosine 3',5'-bisphosphate + H2O = AMP + phosphate</text>
        <dbReference type="Rhea" id="RHEA:10040"/>
        <dbReference type="ChEBI" id="CHEBI:15377"/>
        <dbReference type="ChEBI" id="CHEBI:43474"/>
        <dbReference type="ChEBI" id="CHEBI:58343"/>
        <dbReference type="ChEBI" id="CHEBI:456215"/>
        <dbReference type="EC" id="3.1.3.7"/>
    </reaction>
</comment>
<evidence type="ECO:0000256" key="8">
    <source>
        <dbReference type="ARBA" id="ARBA00023136"/>
    </source>
</evidence>
<feature type="binding site" evidence="10">
    <location>
        <position position="92"/>
    </location>
    <ligand>
        <name>Mg(2+)</name>
        <dbReference type="ChEBI" id="CHEBI:18420"/>
        <label>1</label>
        <note>catalytic</note>
    </ligand>
</feature>
<comment type="similarity">
    <text evidence="2 9">Belongs to the inositol monophosphatase superfamily. CysQ family.</text>
</comment>
<feature type="binding site" evidence="9">
    <location>
        <position position="92"/>
    </location>
    <ligand>
        <name>Mg(2+)</name>
        <dbReference type="ChEBI" id="CHEBI:18420"/>
        <label>2</label>
    </ligand>
</feature>
<organism evidence="11 12">
    <name type="scientific">Shewanella salipaludis</name>
    <dbReference type="NCBI Taxonomy" id="2723052"/>
    <lineage>
        <taxon>Bacteria</taxon>
        <taxon>Pseudomonadati</taxon>
        <taxon>Pseudomonadota</taxon>
        <taxon>Gammaproteobacteria</taxon>
        <taxon>Alteromonadales</taxon>
        <taxon>Shewanellaceae</taxon>
        <taxon>Shewanella</taxon>
    </lineage>
</organism>
<feature type="binding site" evidence="9">
    <location>
        <begin position="94"/>
        <end position="97"/>
    </location>
    <ligand>
        <name>substrate</name>
    </ligand>
</feature>
<evidence type="ECO:0000256" key="9">
    <source>
        <dbReference type="HAMAP-Rule" id="MF_02095"/>
    </source>
</evidence>
<feature type="binding site" evidence="9 10">
    <location>
        <position position="220"/>
    </location>
    <ligand>
        <name>Mg(2+)</name>
        <dbReference type="ChEBI" id="CHEBI:18420"/>
        <label>2</label>
    </ligand>
</feature>
<dbReference type="Proteomes" id="UP000737113">
    <property type="component" value="Unassembled WGS sequence"/>
</dbReference>
<keyword evidence="6 9" id="KW-0378">Hydrolase</keyword>
<dbReference type="InterPro" id="IPR020583">
    <property type="entry name" value="Inositol_monoP_metal-BS"/>
</dbReference>